<protein>
    <submittedName>
        <fullName evidence="4">N-acetyltransferase</fullName>
    </submittedName>
</protein>
<name>A0AA37RSX5_9GAMM</name>
<gene>
    <name evidence="4" type="ORF">GCM10007895_04220</name>
</gene>
<feature type="domain" description="N-acetyltransferase" evidence="3">
    <location>
        <begin position="1"/>
        <end position="136"/>
    </location>
</feature>
<evidence type="ECO:0000256" key="2">
    <source>
        <dbReference type="ARBA" id="ARBA00023315"/>
    </source>
</evidence>
<evidence type="ECO:0000259" key="3">
    <source>
        <dbReference type="PROSITE" id="PS51186"/>
    </source>
</evidence>
<reference evidence="4" key="1">
    <citation type="journal article" date="2014" name="Int. J. Syst. Evol. Microbiol.">
        <title>Complete genome sequence of Corynebacterium casei LMG S-19264T (=DSM 44701T), isolated from a smear-ripened cheese.</title>
        <authorList>
            <consortium name="US DOE Joint Genome Institute (JGI-PGF)"/>
            <person name="Walter F."/>
            <person name="Albersmeier A."/>
            <person name="Kalinowski J."/>
            <person name="Ruckert C."/>
        </authorList>
    </citation>
    <scope>NUCLEOTIDE SEQUENCE</scope>
    <source>
        <strain evidence="4">NBRC 101628</strain>
    </source>
</reference>
<dbReference type="GO" id="GO:0016747">
    <property type="term" value="F:acyltransferase activity, transferring groups other than amino-acyl groups"/>
    <property type="evidence" value="ECO:0007669"/>
    <property type="project" value="InterPro"/>
</dbReference>
<dbReference type="Proteomes" id="UP001161422">
    <property type="component" value="Unassembled WGS sequence"/>
</dbReference>
<evidence type="ECO:0000313" key="4">
    <source>
        <dbReference type="EMBL" id="GLP95116.1"/>
    </source>
</evidence>
<dbReference type="InterPro" id="IPR016181">
    <property type="entry name" value="Acyl_CoA_acyltransferase"/>
</dbReference>
<evidence type="ECO:0000313" key="5">
    <source>
        <dbReference type="Proteomes" id="UP001161422"/>
    </source>
</evidence>
<dbReference type="PROSITE" id="PS51186">
    <property type="entry name" value="GNAT"/>
    <property type="match status" value="1"/>
</dbReference>
<dbReference type="InterPro" id="IPR051556">
    <property type="entry name" value="N-term/lysine_N-AcTrnsfr"/>
</dbReference>
<evidence type="ECO:0000256" key="1">
    <source>
        <dbReference type="ARBA" id="ARBA00022679"/>
    </source>
</evidence>
<comment type="caution">
    <text evidence="4">The sequence shown here is derived from an EMBL/GenBank/DDBJ whole genome shotgun (WGS) entry which is preliminary data.</text>
</comment>
<proteinExistence type="predicted"/>
<reference evidence="4" key="2">
    <citation type="submission" date="2023-01" db="EMBL/GenBank/DDBJ databases">
        <title>Draft genome sequence of Paraferrimonas sedimenticola strain NBRC 101628.</title>
        <authorList>
            <person name="Sun Q."/>
            <person name="Mori K."/>
        </authorList>
    </citation>
    <scope>NUCLEOTIDE SEQUENCE</scope>
    <source>
        <strain evidence="4">NBRC 101628</strain>
    </source>
</reference>
<keyword evidence="1" id="KW-0808">Transferase</keyword>
<accession>A0AA37RSX5</accession>
<dbReference type="SUPFAM" id="SSF55729">
    <property type="entry name" value="Acyl-CoA N-acyltransferases (Nat)"/>
    <property type="match status" value="1"/>
</dbReference>
<keyword evidence="5" id="KW-1185">Reference proteome</keyword>
<dbReference type="InterPro" id="IPR000182">
    <property type="entry name" value="GNAT_dom"/>
</dbReference>
<dbReference type="Pfam" id="PF00583">
    <property type="entry name" value="Acetyltransf_1"/>
    <property type="match status" value="1"/>
</dbReference>
<dbReference type="PANTHER" id="PTHR42919">
    <property type="entry name" value="N-ALPHA-ACETYLTRANSFERASE"/>
    <property type="match status" value="1"/>
</dbReference>
<dbReference type="PANTHER" id="PTHR42919:SF8">
    <property type="entry name" value="N-ALPHA-ACETYLTRANSFERASE 50"/>
    <property type="match status" value="1"/>
</dbReference>
<dbReference type="EMBL" id="BSNC01000001">
    <property type="protein sequence ID" value="GLP95116.1"/>
    <property type="molecule type" value="Genomic_DNA"/>
</dbReference>
<sequence>MPMKQLLLQSVATVRIPQSLLLEADPDVAKVEAYRSRCLGFAAMNEHDFVGACLVEPQGQQAELLNIAVTPELQGQGVGAQLLKYVINDCRHSGFSRLYLGTGTFGHQLGFYQRAGFRVIDIEKDYFLEQYAQPIWENGIQHKDRLILSINLAEE</sequence>
<organism evidence="4 5">
    <name type="scientific">Paraferrimonas sedimenticola</name>
    <dbReference type="NCBI Taxonomy" id="375674"/>
    <lineage>
        <taxon>Bacteria</taxon>
        <taxon>Pseudomonadati</taxon>
        <taxon>Pseudomonadota</taxon>
        <taxon>Gammaproteobacteria</taxon>
        <taxon>Alteromonadales</taxon>
        <taxon>Ferrimonadaceae</taxon>
        <taxon>Paraferrimonas</taxon>
    </lineage>
</organism>
<dbReference type="Gene3D" id="3.40.630.30">
    <property type="match status" value="1"/>
</dbReference>
<keyword evidence="2" id="KW-0012">Acyltransferase</keyword>
<dbReference type="CDD" id="cd04301">
    <property type="entry name" value="NAT_SF"/>
    <property type="match status" value="1"/>
</dbReference>
<dbReference type="AlphaFoldDB" id="A0AA37RSX5"/>